<sequence>MTVEEKNQQIHDIDLKIGRIKRQLTTLNEINNEFERDLAPYKERLRLGRMQEIELQNELIRLGKDKMQLGWKSHEANF</sequence>
<dbReference type="STRING" id="1042163.BRLA_c031500"/>
<dbReference type="Proteomes" id="UP000005850">
    <property type="component" value="Chromosome"/>
</dbReference>
<protein>
    <submittedName>
        <fullName evidence="1">Uncharacterized protein</fullName>
    </submittedName>
</protein>
<dbReference type="KEGG" id="blr:BRLA_c031500"/>
<dbReference type="HOGENOM" id="CLU_2615095_0_0_9"/>
<reference evidence="1 2" key="1">
    <citation type="journal article" date="2011" name="J. Bacteriol.">
        <title>Genome sequence of Brevibacillus laterosporus LMG 15441, a pathogen of invertebrates.</title>
        <authorList>
            <person name="Djukic M."/>
            <person name="Poehlein A."/>
            <person name="Thurmer A."/>
            <person name="Daniel R."/>
        </authorList>
    </citation>
    <scope>NUCLEOTIDE SEQUENCE [LARGE SCALE GENOMIC DNA]</scope>
    <source>
        <strain evidence="1 2">LMG 15441</strain>
    </source>
</reference>
<name>A0A075R4I9_BRELA</name>
<dbReference type="AlphaFoldDB" id="A0A075R4I9"/>
<keyword evidence="2" id="KW-1185">Reference proteome</keyword>
<evidence type="ECO:0000313" key="2">
    <source>
        <dbReference type="Proteomes" id="UP000005850"/>
    </source>
</evidence>
<dbReference type="EMBL" id="CP007806">
    <property type="protein sequence ID" value="AIG27462.1"/>
    <property type="molecule type" value="Genomic_DNA"/>
</dbReference>
<accession>A0A075R4I9</accession>
<organism evidence="1 2">
    <name type="scientific">Brevibacillus laterosporus LMG 15441</name>
    <dbReference type="NCBI Taxonomy" id="1042163"/>
    <lineage>
        <taxon>Bacteria</taxon>
        <taxon>Bacillati</taxon>
        <taxon>Bacillota</taxon>
        <taxon>Bacilli</taxon>
        <taxon>Bacillales</taxon>
        <taxon>Paenibacillaceae</taxon>
        <taxon>Brevibacillus</taxon>
    </lineage>
</organism>
<proteinExistence type="predicted"/>
<dbReference type="RefSeq" id="WP_003337089.1">
    <property type="nucleotide sequence ID" value="NZ_CP007806.1"/>
</dbReference>
<evidence type="ECO:0000313" key="1">
    <source>
        <dbReference type="EMBL" id="AIG27462.1"/>
    </source>
</evidence>
<gene>
    <name evidence="1" type="ORF">BRLA_c031500</name>
</gene>